<dbReference type="AlphaFoldDB" id="A0A1Y6FMA7"/>
<feature type="transmembrane region" description="Helical" evidence="1">
    <location>
        <begin position="46"/>
        <end position="63"/>
    </location>
</feature>
<dbReference type="Proteomes" id="UP000194420">
    <property type="component" value="Unassembled WGS sequence"/>
</dbReference>
<reference evidence="3" key="1">
    <citation type="submission" date="2017-04" db="EMBL/GenBank/DDBJ databases">
        <authorList>
            <person name="Varghese N."/>
            <person name="Submissions S."/>
        </authorList>
    </citation>
    <scope>NUCLEOTIDE SEQUENCE [LARGE SCALE GENOMIC DNA]</scope>
</reference>
<protein>
    <submittedName>
        <fullName evidence="2">Uncharacterized protein</fullName>
    </submittedName>
</protein>
<sequence length="69" mass="7768">MGRTILRFLLMVFGVALILSGGLWTLQGLGLVMWPAESFMLADRSWAFYGIITVIVGVLLIWVSRRLKL</sequence>
<name>A0A1Y6FMA7_9SPHN</name>
<dbReference type="OrthoDB" id="8374816at2"/>
<evidence type="ECO:0000313" key="2">
    <source>
        <dbReference type="EMBL" id="SMQ74601.1"/>
    </source>
</evidence>
<proteinExistence type="predicted"/>
<evidence type="ECO:0000313" key="3">
    <source>
        <dbReference type="Proteomes" id="UP000194420"/>
    </source>
</evidence>
<keyword evidence="1" id="KW-0472">Membrane</keyword>
<dbReference type="EMBL" id="FXWG01000003">
    <property type="protein sequence ID" value="SMQ74601.1"/>
    <property type="molecule type" value="Genomic_DNA"/>
</dbReference>
<evidence type="ECO:0000256" key="1">
    <source>
        <dbReference type="SAM" id="Phobius"/>
    </source>
</evidence>
<keyword evidence="3" id="KW-1185">Reference proteome</keyword>
<organism evidence="2 3">
    <name type="scientific">Altererythrobacter xiamenensis</name>
    <dbReference type="NCBI Taxonomy" id="1316679"/>
    <lineage>
        <taxon>Bacteria</taxon>
        <taxon>Pseudomonadati</taxon>
        <taxon>Pseudomonadota</taxon>
        <taxon>Alphaproteobacteria</taxon>
        <taxon>Sphingomonadales</taxon>
        <taxon>Erythrobacteraceae</taxon>
        <taxon>Altererythrobacter</taxon>
    </lineage>
</organism>
<accession>A0A1Y6FMA7</accession>
<keyword evidence="1" id="KW-0812">Transmembrane</keyword>
<gene>
    <name evidence="2" type="ORF">SAMN06297468_2793</name>
</gene>
<dbReference type="RefSeq" id="WP_086438629.1">
    <property type="nucleotide sequence ID" value="NZ_FXWG01000003.1"/>
</dbReference>
<keyword evidence="1" id="KW-1133">Transmembrane helix</keyword>
<feature type="transmembrane region" description="Helical" evidence="1">
    <location>
        <begin position="7"/>
        <end position="26"/>
    </location>
</feature>